<dbReference type="AlphaFoldDB" id="A0A4Y2TAM1"/>
<dbReference type="EMBL" id="BGPR01026599">
    <property type="protein sequence ID" value="GBN96449.1"/>
    <property type="molecule type" value="Genomic_DNA"/>
</dbReference>
<reference evidence="1 2" key="1">
    <citation type="journal article" date="2019" name="Sci. Rep.">
        <title>Orb-weaving spider Araneus ventricosus genome elucidates the spidroin gene catalogue.</title>
        <authorList>
            <person name="Kono N."/>
            <person name="Nakamura H."/>
            <person name="Ohtoshi R."/>
            <person name="Moran D.A.P."/>
            <person name="Shinohara A."/>
            <person name="Yoshida Y."/>
            <person name="Fujiwara M."/>
            <person name="Mori M."/>
            <person name="Tomita M."/>
            <person name="Arakawa K."/>
        </authorList>
    </citation>
    <scope>NUCLEOTIDE SEQUENCE [LARGE SCALE GENOMIC DNA]</scope>
</reference>
<keyword evidence="2" id="KW-1185">Reference proteome</keyword>
<dbReference type="Proteomes" id="UP000499080">
    <property type="component" value="Unassembled WGS sequence"/>
</dbReference>
<organism evidence="1 2">
    <name type="scientific">Araneus ventricosus</name>
    <name type="common">Orbweaver spider</name>
    <name type="synonym">Epeira ventricosa</name>
    <dbReference type="NCBI Taxonomy" id="182803"/>
    <lineage>
        <taxon>Eukaryota</taxon>
        <taxon>Metazoa</taxon>
        <taxon>Ecdysozoa</taxon>
        <taxon>Arthropoda</taxon>
        <taxon>Chelicerata</taxon>
        <taxon>Arachnida</taxon>
        <taxon>Araneae</taxon>
        <taxon>Araneomorphae</taxon>
        <taxon>Entelegynae</taxon>
        <taxon>Araneoidea</taxon>
        <taxon>Araneidae</taxon>
        <taxon>Araneus</taxon>
    </lineage>
</organism>
<sequence length="102" mass="11948">MEFRFHPFKWREGEISSIFIILTYGRHFPSDDGSTEIAHGLLPVLSKWNKGREISSDYYPFLIRMGGIFLDDGIEIAPWNFRFPVPLKWNKGEISLIILLYV</sequence>
<name>A0A4Y2TAM1_ARAVE</name>
<evidence type="ECO:0000313" key="2">
    <source>
        <dbReference type="Proteomes" id="UP000499080"/>
    </source>
</evidence>
<comment type="caution">
    <text evidence="1">The sequence shown here is derived from an EMBL/GenBank/DDBJ whole genome shotgun (WGS) entry which is preliminary data.</text>
</comment>
<protein>
    <submittedName>
        <fullName evidence="1">Uncharacterized protein</fullName>
    </submittedName>
</protein>
<evidence type="ECO:0000313" key="1">
    <source>
        <dbReference type="EMBL" id="GBN96449.1"/>
    </source>
</evidence>
<accession>A0A4Y2TAM1</accession>
<gene>
    <name evidence="1" type="ORF">AVEN_24668_1</name>
</gene>
<proteinExistence type="predicted"/>